<evidence type="ECO:0000313" key="2">
    <source>
        <dbReference type="Proteomes" id="UP000595437"/>
    </source>
</evidence>
<gene>
    <name evidence="1" type="ORF">FKW44_012640</name>
</gene>
<proteinExistence type="predicted"/>
<accession>A0A7T8HK88</accession>
<sequence>MKFIANSKKCPRLGHTKNKCPSDQKVSYNEFENNCRLDLSVRNSGEDERRFTEETARLEEEEEAGIVGVAGAVGAAGVEV</sequence>
<reference evidence="2" key="1">
    <citation type="submission" date="2021-01" db="EMBL/GenBank/DDBJ databases">
        <title>Caligus Genome Assembly.</title>
        <authorList>
            <person name="Gallardo-Escarate C."/>
        </authorList>
    </citation>
    <scope>NUCLEOTIDE SEQUENCE [LARGE SCALE GENOMIC DNA]</scope>
</reference>
<dbReference type="EMBL" id="CP045897">
    <property type="protein sequence ID" value="QQP51316.1"/>
    <property type="molecule type" value="Genomic_DNA"/>
</dbReference>
<dbReference type="AlphaFoldDB" id="A0A7T8HK88"/>
<keyword evidence="2" id="KW-1185">Reference proteome</keyword>
<name>A0A7T8HK88_CALRO</name>
<dbReference type="Proteomes" id="UP000595437">
    <property type="component" value="Chromosome 8"/>
</dbReference>
<evidence type="ECO:0000313" key="1">
    <source>
        <dbReference type="EMBL" id="QQP51316.1"/>
    </source>
</evidence>
<protein>
    <submittedName>
        <fullName evidence="1">Uncharacterized protein</fullName>
    </submittedName>
</protein>
<organism evidence="1 2">
    <name type="scientific">Caligus rogercresseyi</name>
    <name type="common">Sea louse</name>
    <dbReference type="NCBI Taxonomy" id="217165"/>
    <lineage>
        <taxon>Eukaryota</taxon>
        <taxon>Metazoa</taxon>
        <taxon>Ecdysozoa</taxon>
        <taxon>Arthropoda</taxon>
        <taxon>Crustacea</taxon>
        <taxon>Multicrustacea</taxon>
        <taxon>Hexanauplia</taxon>
        <taxon>Copepoda</taxon>
        <taxon>Siphonostomatoida</taxon>
        <taxon>Caligidae</taxon>
        <taxon>Caligus</taxon>
    </lineage>
</organism>